<dbReference type="PROSITE" id="PS50053">
    <property type="entry name" value="UBIQUITIN_2"/>
    <property type="match status" value="1"/>
</dbReference>
<evidence type="ECO:0000259" key="2">
    <source>
        <dbReference type="PROSITE" id="PS50030"/>
    </source>
</evidence>
<dbReference type="Gene3D" id="1.10.8.10">
    <property type="entry name" value="DNA helicase RuvA subunit, C-terminal domain"/>
    <property type="match status" value="1"/>
</dbReference>
<evidence type="ECO:0000259" key="3">
    <source>
        <dbReference type="PROSITE" id="PS50053"/>
    </source>
</evidence>
<dbReference type="InterPro" id="IPR015496">
    <property type="entry name" value="Ubiquilin"/>
</dbReference>
<dbReference type="Gene3D" id="3.10.20.90">
    <property type="entry name" value="Phosphatidylinositol 3-kinase Catalytic Subunit, Chain A, domain 1"/>
    <property type="match status" value="1"/>
</dbReference>
<feature type="compositionally biased region" description="Gly residues" evidence="1">
    <location>
        <begin position="74"/>
        <end position="89"/>
    </location>
</feature>
<dbReference type="GO" id="GO:0030474">
    <property type="term" value="P:spindle pole body duplication"/>
    <property type="evidence" value="ECO:0007669"/>
    <property type="project" value="EnsemblFungi"/>
</dbReference>
<dbReference type="GO" id="GO:0005829">
    <property type="term" value="C:cytosol"/>
    <property type="evidence" value="ECO:0007669"/>
    <property type="project" value="TreeGrafter"/>
</dbReference>
<dbReference type="SMART" id="SM00165">
    <property type="entry name" value="UBA"/>
    <property type="match status" value="1"/>
</dbReference>
<dbReference type="SUPFAM" id="SSF54236">
    <property type="entry name" value="Ubiquitin-like"/>
    <property type="match status" value="1"/>
</dbReference>
<dbReference type="InterPro" id="IPR015940">
    <property type="entry name" value="UBA"/>
</dbReference>
<feature type="region of interest" description="Disordered" evidence="1">
    <location>
        <begin position="1"/>
        <end position="21"/>
    </location>
</feature>
<dbReference type="Pfam" id="PF23195">
    <property type="entry name" value="UBQLN1"/>
    <property type="match status" value="1"/>
</dbReference>
<dbReference type="GO" id="GO:0030674">
    <property type="term" value="F:protein-macromolecule adaptor activity"/>
    <property type="evidence" value="ECO:0007669"/>
    <property type="project" value="EnsemblFungi"/>
</dbReference>
<feature type="compositionally biased region" description="Low complexity" evidence="1">
    <location>
        <begin position="290"/>
        <end position="317"/>
    </location>
</feature>
<dbReference type="HOGENOM" id="CLU_024293_0_1_1"/>
<dbReference type="EMBL" id="CP002500">
    <property type="protein sequence ID" value="AET39637.1"/>
    <property type="molecule type" value="Genomic_DNA"/>
</dbReference>
<evidence type="ECO:0000313" key="5">
    <source>
        <dbReference type="Proteomes" id="UP000006790"/>
    </source>
</evidence>
<dbReference type="OrthoDB" id="267397at2759"/>
<dbReference type="SMART" id="SM00213">
    <property type="entry name" value="UBQ"/>
    <property type="match status" value="1"/>
</dbReference>
<sequence>MSISLHVKSGQNKWQVSADPSSSIGTLKQRIAEVSHIPAENQRLIYSGKILKDDQTVESYKIADGHSIHLVRSGGGKVSGSSGATGGASGSVEAVGSGGRNSTAGSGSTVPNNITAGQMGGFNPLADLTGARYAGYANLPSTDMFGPDGGLNSAIGQEEILGMLDNPIFQSQVNEMLANPQMIDFLIQQHPHLQAMGPAAREMLQSPFFRQMMTNPDVIRQVSRFQMDMGAANGQSTNDFPAPGSANNSATTSGDNATLTSTGTGTNTNAAAANPLTSLFNAQSNPFAAMFAPPANSGPNPGTNAGATNSTTNPAAAFGADSQQPSRGFSLPPLDPAMLSALLSGGFTATGRQQTEDNRPPEERYQQQLEQLNEMGFVDFDRNVAALRRSGGSVQGALNALLNGDV</sequence>
<feature type="region of interest" description="Disordered" evidence="1">
    <location>
        <begin position="74"/>
        <end position="112"/>
    </location>
</feature>
<dbReference type="KEGG" id="erc:Ecym_4608"/>
<dbReference type="PROSITE" id="PS50030">
    <property type="entry name" value="UBA"/>
    <property type="match status" value="1"/>
</dbReference>
<feature type="region of interest" description="Disordered" evidence="1">
    <location>
        <begin position="290"/>
        <end position="335"/>
    </location>
</feature>
<dbReference type="CDD" id="cd16106">
    <property type="entry name" value="Ubl_Dsk2p_like"/>
    <property type="match status" value="1"/>
</dbReference>
<dbReference type="SUPFAM" id="SSF46934">
    <property type="entry name" value="UBA-like"/>
    <property type="match status" value="1"/>
</dbReference>
<dbReference type="GO" id="GO:0036435">
    <property type="term" value="F:K48-linked polyubiquitin modification-dependent protein binding"/>
    <property type="evidence" value="ECO:0007669"/>
    <property type="project" value="EnsemblFungi"/>
</dbReference>
<dbReference type="PANTHER" id="PTHR10677:SF3">
    <property type="entry name" value="FI07626P-RELATED"/>
    <property type="match status" value="1"/>
</dbReference>
<dbReference type="GO" id="GO:0006511">
    <property type="term" value="P:ubiquitin-dependent protein catabolic process"/>
    <property type="evidence" value="ECO:0007669"/>
    <property type="project" value="TreeGrafter"/>
</dbReference>
<dbReference type="InterPro" id="IPR000626">
    <property type="entry name" value="Ubiquitin-like_dom"/>
</dbReference>
<dbReference type="GO" id="GO:0072665">
    <property type="term" value="P:protein localization to vacuole"/>
    <property type="evidence" value="ECO:0007669"/>
    <property type="project" value="EnsemblFungi"/>
</dbReference>
<evidence type="ECO:0000256" key="1">
    <source>
        <dbReference type="SAM" id="MobiDB-lite"/>
    </source>
</evidence>
<gene>
    <name evidence="4" type="ordered locus">Ecym_4608</name>
</gene>
<dbReference type="PROSITE" id="PS00299">
    <property type="entry name" value="UBIQUITIN_1"/>
    <property type="match status" value="1"/>
</dbReference>
<dbReference type="InterPro" id="IPR009060">
    <property type="entry name" value="UBA-like_sf"/>
</dbReference>
<dbReference type="Pfam" id="PF00240">
    <property type="entry name" value="ubiquitin"/>
    <property type="match status" value="1"/>
</dbReference>
<protein>
    <recommendedName>
        <fullName evidence="6">Ubiquitin-like domain-containing protein</fullName>
    </recommendedName>
</protein>
<dbReference type="STRING" id="931890.G8JSB5"/>
<dbReference type="InterPro" id="IPR029071">
    <property type="entry name" value="Ubiquitin-like_domsf"/>
</dbReference>
<dbReference type="Proteomes" id="UP000006790">
    <property type="component" value="Chromosome 4"/>
</dbReference>
<feature type="compositionally biased region" description="Polar residues" evidence="1">
    <location>
        <begin position="233"/>
        <end position="255"/>
    </location>
</feature>
<dbReference type="GeneID" id="11471634"/>
<dbReference type="eggNOG" id="KOG0010">
    <property type="taxonomic scope" value="Eukaryota"/>
</dbReference>
<dbReference type="AlphaFoldDB" id="G8JSB5"/>
<evidence type="ECO:0008006" key="6">
    <source>
        <dbReference type="Google" id="ProtNLM"/>
    </source>
</evidence>
<dbReference type="Pfam" id="PF00627">
    <property type="entry name" value="UBA"/>
    <property type="match status" value="1"/>
</dbReference>
<evidence type="ECO:0000313" key="4">
    <source>
        <dbReference type="EMBL" id="AET39637.1"/>
    </source>
</evidence>
<dbReference type="RefSeq" id="XP_003646454.1">
    <property type="nucleotide sequence ID" value="XM_003646406.1"/>
</dbReference>
<feature type="compositionally biased region" description="Low complexity" evidence="1">
    <location>
        <begin position="256"/>
        <end position="270"/>
    </location>
</feature>
<reference evidence="5" key="1">
    <citation type="journal article" date="2012" name="G3 (Bethesda)">
        <title>Pichia sorbitophila, an interspecies yeast hybrid reveals early steps of genome resolution following polyploidization.</title>
        <authorList>
            <person name="Leh Louis V."/>
            <person name="Despons L."/>
            <person name="Friedrich A."/>
            <person name="Martin T."/>
            <person name="Durrens P."/>
            <person name="Casaregola S."/>
            <person name="Neuveglise C."/>
            <person name="Fairhead C."/>
            <person name="Marck C."/>
            <person name="Cruz J.A."/>
            <person name="Straub M.L."/>
            <person name="Kugler V."/>
            <person name="Sacerdot C."/>
            <person name="Uzunov Z."/>
            <person name="Thierry A."/>
            <person name="Weiss S."/>
            <person name="Bleykasten C."/>
            <person name="De Montigny J."/>
            <person name="Jacques N."/>
            <person name="Jung P."/>
            <person name="Lemaire M."/>
            <person name="Mallet S."/>
            <person name="Morel G."/>
            <person name="Richard G.F."/>
            <person name="Sarkar A."/>
            <person name="Savel G."/>
            <person name="Schacherer J."/>
            <person name="Seret M.L."/>
            <person name="Talla E."/>
            <person name="Samson G."/>
            <person name="Jubin C."/>
            <person name="Poulain J."/>
            <person name="Vacherie B."/>
            <person name="Barbe V."/>
            <person name="Pelletier E."/>
            <person name="Sherman D.J."/>
            <person name="Westhof E."/>
            <person name="Weissenbach J."/>
            <person name="Baret P.V."/>
            <person name="Wincker P."/>
            <person name="Gaillardin C."/>
            <person name="Dujon B."/>
            <person name="Souciet J.L."/>
        </authorList>
    </citation>
    <scope>NUCLEOTIDE SEQUENCE [LARGE SCALE GENOMIC DNA]</scope>
    <source>
        <strain evidence="5">CBS 270.75 / DBVPG 7215 / KCTC 17166 / NRRL Y-17582</strain>
    </source>
</reference>
<name>G8JSB5_ERECY</name>
<accession>G8JSB5</accession>
<keyword evidence="5" id="KW-1185">Reference proteome</keyword>
<organism evidence="4 5">
    <name type="scientific">Eremothecium cymbalariae (strain CBS 270.75 / DBVPG 7215 / KCTC 17166 / NRRL Y-17582)</name>
    <name type="common">Yeast</name>
    <dbReference type="NCBI Taxonomy" id="931890"/>
    <lineage>
        <taxon>Eukaryota</taxon>
        <taxon>Fungi</taxon>
        <taxon>Dikarya</taxon>
        <taxon>Ascomycota</taxon>
        <taxon>Saccharomycotina</taxon>
        <taxon>Saccharomycetes</taxon>
        <taxon>Saccharomycetales</taxon>
        <taxon>Saccharomycetaceae</taxon>
        <taxon>Eremothecium</taxon>
    </lineage>
</organism>
<feature type="region of interest" description="Disordered" evidence="1">
    <location>
        <begin position="231"/>
        <end position="270"/>
    </location>
</feature>
<dbReference type="InterPro" id="IPR019954">
    <property type="entry name" value="Ubiquitin_CS"/>
</dbReference>
<dbReference type="InParanoid" id="G8JSB5"/>
<proteinExistence type="predicted"/>
<feature type="domain" description="UBA" evidence="2">
    <location>
        <begin position="360"/>
        <end position="404"/>
    </location>
</feature>
<dbReference type="FunCoup" id="G8JSB5">
    <property type="interactions" value="669"/>
</dbReference>
<dbReference type="CDD" id="cd14324">
    <property type="entry name" value="UBA_Dsk2p_like"/>
    <property type="match status" value="1"/>
</dbReference>
<dbReference type="FunFam" id="1.10.8.10:FF:000024">
    <property type="entry name" value="Ubiquitin domain-containing protein DSK2"/>
    <property type="match status" value="1"/>
</dbReference>
<dbReference type="PANTHER" id="PTHR10677">
    <property type="entry name" value="UBIQUILIN"/>
    <property type="match status" value="1"/>
</dbReference>
<dbReference type="OMA" id="PGMDMFG"/>
<feature type="compositionally biased region" description="Polar residues" evidence="1">
    <location>
        <begin position="100"/>
        <end position="112"/>
    </location>
</feature>
<dbReference type="GO" id="GO:0036503">
    <property type="term" value="P:ERAD pathway"/>
    <property type="evidence" value="ECO:0007669"/>
    <property type="project" value="EnsemblFungi"/>
</dbReference>
<feature type="domain" description="Ubiquitin-like" evidence="3">
    <location>
        <begin position="1"/>
        <end position="77"/>
    </location>
</feature>